<dbReference type="HAMAP" id="MF_00551">
    <property type="entry name" value="Uridine_kinase"/>
    <property type="match status" value="1"/>
</dbReference>
<comment type="catalytic activity">
    <reaction evidence="12">
        <text>cytidine + ATP = CMP + ADP + H(+)</text>
        <dbReference type="Rhea" id="RHEA:24674"/>
        <dbReference type="ChEBI" id="CHEBI:15378"/>
        <dbReference type="ChEBI" id="CHEBI:17562"/>
        <dbReference type="ChEBI" id="CHEBI:30616"/>
        <dbReference type="ChEBI" id="CHEBI:60377"/>
        <dbReference type="ChEBI" id="CHEBI:456216"/>
        <dbReference type="EC" id="2.7.1.48"/>
    </reaction>
</comment>
<comment type="similarity">
    <text evidence="11 12">Belongs to the uridine kinase family.</text>
</comment>
<evidence type="ECO:0000256" key="3">
    <source>
        <dbReference type="ARBA" id="ARBA00021478"/>
    </source>
</evidence>
<dbReference type="NCBIfam" id="TIGR00235">
    <property type="entry name" value="udk"/>
    <property type="match status" value="1"/>
</dbReference>
<keyword evidence="5 11" id="KW-0808">Transferase</keyword>
<dbReference type="Pfam" id="PF00485">
    <property type="entry name" value="PRK"/>
    <property type="match status" value="1"/>
</dbReference>
<organism evidence="14 15">
    <name type="scientific">Clostridium frigoris</name>
    <dbReference type="NCBI Taxonomy" id="205327"/>
    <lineage>
        <taxon>Bacteria</taxon>
        <taxon>Bacillati</taxon>
        <taxon>Bacillota</taxon>
        <taxon>Clostridia</taxon>
        <taxon>Eubacteriales</taxon>
        <taxon>Clostridiaceae</taxon>
        <taxon>Clostridium</taxon>
    </lineage>
</organism>
<dbReference type="NCBIfam" id="NF004018">
    <property type="entry name" value="PRK05480.1"/>
    <property type="match status" value="1"/>
</dbReference>
<evidence type="ECO:0000256" key="11">
    <source>
        <dbReference type="HAMAP-Rule" id="MF_00551"/>
    </source>
</evidence>
<keyword evidence="7 11" id="KW-0418">Kinase</keyword>
<dbReference type="Proteomes" id="UP000776252">
    <property type="component" value="Unassembled WGS sequence"/>
</dbReference>
<gene>
    <name evidence="11 14" type="primary">udk</name>
    <name evidence="14" type="ORF">KPL37_02200</name>
</gene>
<evidence type="ECO:0000256" key="5">
    <source>
        <dbReference type="ARBA" id="ARBA00022679"/>
    </source>
</evidence>
<dbReference type="CDD" id="cd02023">
    <property type="entry name" value="UMPK"/>
    <property type="match status" value="1"/>
</dbReference>
<protein>
    <recommendedName>
        <fullName evidence="3 11">Uridine kinase</fullName>
        <ecNumber evidence="11 12">2.7.1.48</ecNumber>
    </recommendedName>
    <alternativeName>
        <fullName evidence="9 11">Cytidine monophosphokinase</fullName>
    </alternativeName>
    <alternativeName>
        <fullName evidence="10 11">Uridine monophosphokinase</fullName>
    </alternativeName>
</protein>
<evidence type="ECO:0000256" key="2">
    <source>
        <dbReference type="ARBA" id="ARBA00004784"/>
    </source>
</evidence>
<dbReference type="InterPro" id="IPR000764">
    <property type="entry name" value="Uridine_kinase-like"/>
</dbReference>
<keyword evidence="6 11" id="KW-0547">Nucleotide-binding</keyword>
<evidence type="ECO:0000256" key="7">
    <source>
        <dbReference type="ARBA" id="ARBA00022777"/>
    </source>
</evidence>
<evidence type="ECO:0000256" key="1">
    <source>
        <dbReference type="ARBA" id="ARBA00004496"/>
    </source>
</evidence>
<sequence length="210" mass="24502">MNHPILIGITGGTGSGKSTIAREIYKQFDESCIAMIEQDSYYKDQSELSLEDRIKTNYDHPDAFDSKLLVKHFNLLLKEKVIQKPIYDFKIFNRTKQTIPVQPRDIIIFEGILILDNKILRDMLDIKIYVDTDADVRFIRRLTRDIKERGRTMESVIKQYLNVVKPMHEQFIEPTKRYADIIIPEGGHNKVAIDILTANISQILQRRPKQ</sequence>
<evidence type="ECO:0000256" key="8">
    <source>
        <dbReference type="ARBA" id="ARBA00022840"/>
    </source>
</evidence>
<evidence type="ECO:0000256" key="12">
    <source>
        <dbReference type="RuleBase" id="RU003825"/>
    </source>
</evidence>
<dbReference type="EC" id="2.7.1.48" evidence="11 12"/>
<evidence type="ECO:0000259" key="13">
    <source>
        <dbReference type="Pfam" id="PF00485"/>
    </source>
</evidence>
<feature type="binding site" evidence="11">
    <location>
        <begin position="11"/>
        <end position="18"/>
    </location>
    <ligand>
        <name>ATP</name>
        <dbReference type="ChEBI" id="CHEBI:30616"/>
    </ligand>
</feature>
<feature type="domain" description="Phosphoribulokinase/uridine kinase" evidence="13">
    <location>
        <begin position="6"/>
        <end position="192"/>
    </location>
</feature>
<evidence type="ECO:0000256" key="6">
    <source>
        <dbReference type="ARBA" id="ARBA00022741"/>
    </source>
</evidence>
<dbReference type="InterPro" id="IPR006083">
    <property type="entry name" value="PRK/URK"/>
</dbReference>
<keyword evidence="8 11" id="KW-0067">ATP-binding</keyword>
<evidence type="ECO:0000313" key="15">
    <source>
        <dbReference type="Proteomes" id="UP000776252"/>
    </source>
</evidence>
<keyword evidence="15" id="KW-1185">Reference proteome</keyword>
<accession>A0ABS6BNT5</accession>
<comment type="catalytic activity">
    <reaction evidence="11 12">
        <text>uridine + ATP = UMP + ADP + H(+)</text>
        <dbReference type="Rhea" id="RHEA:16825"/>
        <dbReference type="ChEBI" id="CHEBI:15378"/>
        <dbReference type="ChEBI" id="CHEBI:16704"/>
        <dbReference type="ChEBI" id="CHEBI:30616"/>
        <dbReference type="ChEBI" id="CHEBI:57865"/>
        <dbReference type="ChEBI" id="CHEBI:456216"/>
        <dbReference type="EC" id="2.7.1.48"/>
    </reaction>
</comment>
<evidence type="ECO:0000256" key="10">
    <source>
        <dbReference type="ARBA" id="ARBA00031452"/>
    </source>
</evidence>
<comment type="caution">
    <text evidence="14">The sequence shown here is derived from an EMBL/GenBank/DDBJ whole genome shotgun (WGS) entry which is preliminary data.</text>
</comment>
<dbReference type="EMBL" id="JAHLDV010000003">
    <property type="protein sequence ID" value="MBU3158584.1"/>
    <property type="molecule type" value="Genomic_DNA"/>
</dbReference>
<dbReference type="GO" id="GO:0004849">
    <property type="term" value="F:uridine kinase activity"/>
    <property type="evidence" value="ECO:0007669"/>
    <property type="project" value="UniProtKB-EC"/>
</dbReference>
<reference evidence="14 15" key="1">
    <citation type="submission" date="2021-06" db="EMBL/GenBank/DDBJ databases">
        <title>Clostridia strains as spoilage organisms.</title>
        <authorList>
            <person name="Wambui J."/>
            <person name="Stephan R."/>
            <person name="Stevens M.J.A."/>
        </authorList>
    </citation>
    <scope>NUCLEOTIDE SEQUENCE [LARGE SCALE GENOMIC DNA]</scope>
    <source>
        <strain evidence="14 15">DSM 14204</strain>
    </source>
</reference>
<keyword evidence="4 11" id="KW-0963">Cytoplasm</keyword>
<evidence type="ECO:0000256" key="4">
    <source>
        <dbReference type="ARBA" id="ARBA00022490"/>
    </source>
</evidence>
<comment type="subcellular location">
    <subcellularLocation>
        <location evidence="1 11 12">Cytoplasm</location>
    </subcellularLocation>
</comment>
<dbReference type="InterPro" id="IPR026008">
    <property type="entry name" value="Uridine_kinase"/>
</dbReference>
<proteinExistence type="inferred from homology"/>
<dbReference type="PANTHER" id="PTHR10285">
    <property type="entry name" value="URIDINE KINASE"/>
    <property type="match status" value="1"/>
</dbReference>
<evidence type="ECO:0000313" key="14">
    <source>
        <dbReference type="EMBL" id="MBU3158584.1"/>
    </source>
</evidence>
<evidence type="ECO:0000256" key="9">
    <source>
        <dbReference type="ARBA" id="ARBA00030641"/>
    </source>
</evidence>
<dbReference type="RefSeq" id="WP_216145717.1">
    <property type="nucleotide sequence ID" value="NZ_JAHLDV010000003.1"/>
</dbReference>
<name>A0ABS6BNT5_9CLOT</name>
<comment type="pathway">
    <text evidence="2 11 12">Pyrimidine metabolism; CTP biosynthesis via salvage pathway; CTP from cytidine: step 1/3.</text>
</comment>
<comment type="pathway">
    <text evidence="11 12">Pyrimidine metabolism; UMP biosynthesis via salvage pathway; UMP from uridine: step 1/1.</text>
</comment>